<evidence type="ECO:0000313" key="15">
    <source>
        <dbReference type="EMBL" id="KAJ4966955.1"/>
    </source>
</evidence>
<dbReference type="GO" id="GO:0006633">
    <property type="term" value="P:fatty acid biosynthetic process"/>
    <property type="evidence" value="ECO:0007669"/>
    <property type="project" value="InterPro"/>
</dbReference>
<feature type="active site" evidence="11">
    <location>
        <position position="290"/>
    </location>
</feature>
<evidence type="ECO:0000259" key="14">
    <source>
        <dbReference type="Pfam" id="PF08541"/>
    </source>
</evidence>
<keyword evidence="5 12" id="KW-0812">Transmembrane</keyword>
<dbReference type="Proteomes" id="UP001141806">
    <property type="component" value="Unassembled WGS sequence"/>
</dbReference>
<feature type="domain" description="FAE" evidence="13">
    <location>
        <begin position="67"/>
        <end position="356"/>
    </location>
</feature>
<feature type="transmembrane region" description="Helical" evidence="12">
    <location>
        <begin position="48"/>
        <end position="69"/>
    </location>
</feature>
<dbReference type="Pfam" id="PF08541">
    <property type="entry name" value="ACP_syn_III_C"/>
    <property type="match status" value="1"/>
</dbReference>
<evidence type="ECO:0000256" key="3">
    <source>
        <dbReference type="ARBA" id="ARBA00005531"/>
    </source>
</evidence>
<sequence>MEVAGAGEKGVEIHFFTLCLISLMVVVVVEFSRLCLQDISQLWLQLQYNMVSVMACLVFLLFSAILYFMTRPRPVYLVDFACYRPPSHLKAPFDKFMKHSRLTGDFDDSSLDFQRKILERSGLGEETYLPKTLHHIPPRPSMAAAREEAEQVIFGALDVLFKNTNLNPKDIGILVVNCSLFNPTPSLSAMVVNKYKLRCNIKSFNLGGMGCSAEVIAIDLAKDILQIHRNTYAVVVSTENITQNWYFGNKKSMLIPNCLFRMGCSVVLLSNKFNDRWRAKYKLLHLVRTHRGADDTAIHCVYQEQDAAGKTGVSLSKDLTVVVGGALKANIKTLGPLVLPISEQFLYFFTLVTKKLFNPKAKPYRPDFKLAFNHFCIHAGGRGVIDELEKNLQLLPESVEASRMTLHRFGNTSSSSIWYELAYTEAKLRMQKGHRVWQIALGGGFKCNSTVWEALTHVKPSLNNPWDDCIHNYPVQILP</sequence>
<dbReference type="OrthoDB" id="329835at2759"/>
<feature type="active site" evidence="11">
    <location>
        <position position="374"/>
    </location>
</feature>
<evidence type="ECO:0000256" key="10">
    <source>
        <dbReference type="PIRNR" id="PIRNR036417"/>
    </source>
</evidence>
<feature type="active site" evidence="11">
    <location>
        <position position="411"/>
    </location>
</feature>
<dbReference type="SUPFAM" id="SSF53901">
    <property type="entry name" value="Thiolase-like"/>
    <property type="match status" value="2"/>
</dbReference>
<evidence type="ECO:0000256" key="9">
    <source>
        <dbReference type="ARBA" id="ARBA00047375"/>
    </source>
</evidence>
<organism evidence="15 16">
    <name type="scientific">Protea cynaroides</name>
    <dbReference type="NCBI Taxonomy" id="273540"/>
    <lineage>
        <taxon>Eukaryota</taxon>
        <taxon>Viridiplantae</taxon>
        <taxon>Streptophyta</taxon>
        <taxon>Embryophyta</taxon>
        <taxon>Tracheophyta</taxon>
        <taxon>Spermatophyta</taxon>
        <taxon>Magnoliopsida</taxon>
        <taxon>Proteales</taxon>
        <taxon>Proteaceae</taxon>
        <taxon>Protea</taxon>
    </lineage>
</organism>
<comment type="pathway">
    <text evidence="2 10">Lipid metabolism; fatty acid biosynthesis.</text>
</comment>
<feature type="active site" evidence="11">
    <location>
        <position position="378"/>
    </location>
</feature>
<keyword evidence="16" id="KW-1185">Reference proteome</keyword>
<keyword evidence="4 10" id="KW-0808">Transferase</keyword>
<dbReference type="PIRSF" id="PIRSF036417">
    <property type="entry name" value="3-ktacl-CoA_syn"/>
    <property type="match status" value="1"/>
</dbReference>
<reference evidence="15" key="1">
    <citation type="journal article" date="2023" name="Plant J.">
        <title>The genome of the king protea, Protea cynaroides.</title>
        <authorList>
            <person name="Chang J."/>
            <person name="Duong T.A."/>
            <person name="Schoeman C."/>
            <person name="Ma X."/>
            <person name="Roodt D."/>
            <person name="Barker N."/>
            <person name="Li Z."/>
            <person name="Van de Peer Y."/>
            <person name="Mizrachi E."/>
        </authorList>
    </citation>
    <scope>NUCLEOTIDE SEQUENCE</scope>
    <source>
        <tissue evidence="15">Young leaves</tissue>
    </source>
</reference>
<keyword evidence="7 12" id="KW-0472">Membrane</keyword>
<feature type="transmembrane region" description="Helical" evidence="12">
    <location>
        <begin position="13"/>
        <end position="36"/>
    </location>
</feature>
<dbReference type="InterPro" id="IPR012392">
    <property type="entry name" value="3-ktacl-CoA_syn"/>
</dbReference>
<evidence type="ECO:0000256" key="12">
    <source>
        <dbReference type="SAM" id="Phobius"/>
    </source>
</evidence>
<evidence type="ECO:0000256" key="8">
    <source>
        <dbReference type="ARBA" id="ARBA00023315"/>
    </source>
</evidence>
<dbReference type="Pfam" id="PF08392">
    <property type="entry name" value="FAE1_CUT1_RppA"/>
    <property type="match status" value="1"/>
</dbReference>
<comment type="caution">
    <text evidence="15">The sequence shown here is derived from an EMBL/GenBank/DDBJ whole genome shotgun (WGS) entry which is preliminary data.</text>
</comment>
<protein>
    <recommendedName>
        <fullName evidence="10">3-ketoacyl-CoA synthase</fullName>
        <ecNumber evidence="10">2.3.1.-</ecNumber>
    </recommendedName>
</protein>
<feature type="active site" evidence="11">
    <location>
        <position position="211"/>
    </location>
</feature>
<dbReference type="FunFam" id="3.40.47.10:FF:000028">
    <property type="entry name" value="3-ketoacyl-CoA synthase"/>
    <property type="match status" value="1"/>
</dbReference>
<evidence type="ECO:0000259" key="13">
    <source>
        <dbReference type="Pfam" id="PF08392"/>
    </source>
</evidence>
<dbReference type="InterPro" id="IPR013601">
    <property type="entry name" value="FAE1_typ3_polyketide_synth"/>
</dbReference>
<dbReference type="EMBL" id="JAMYWD010000007">
    <property type="protein sequence ID" value="KAJ4966955.1"/>
    <property type="molecule type" value="Genomic_DNA"/>
</dbReference>
<feature type="active site" evidence="11">
    <location>
        <position position="407"/>
    </location>
</feature>
<feature type="domain" description="Beta-ketoacyl-[acyl-carrier-protein] synthase III C-terminal" evidence="14">
    <location>
        <begin position="373"/>
        <end position="453"/>
    </location>
</feature>
<evidence type="ECO:0000313" key="16">
    <source>
        <dbReference type="Proteomes" id="UP001141806"/>
    </source>
</evidence>
<evidence type="ECO:0000256" key="2">
    <source>
        <dbReference type="ARBA" id="ARBA00005194"/>
    </source>
</evidence>
<name>A0A9Q0QP97_9MAGN</name>
<evidence type="ECO:0000256" key="7">
    <source>
        <dbReference type="ARBA" id="ARBA00023136"/>
    </source>
</evidence>
<evidence type="ECO:0000256" key="5">
    <source>
        <dbReference type="ARBA" id="ARBA00022692"/>
    </source>
</evidence>
<dbReference type="GO" id="GO:0016020">
    <property type="term" value="C:membrane"/>
    <property type="evidence" value="ECO:0007669"/>
    <property type="project" value="UniProtKB-SubCell"/>
</dbReference>
<evidence type="ECO:0000256" key="11">
    <source>
        <dbReference type="PIRSR" id="PIRSR036417-1"/>
    </source>
</evidence>
<accession>A0A9Q0QP97</accession>
<keyword evidence="6 12" id="KW-1133">Transmembrane helix</keyword>
<dbReference type="PANTHER" id="PTHR31561">
    <property type="entry name" value="3-KETOACYL-COA SYNTHASE"/>
    <property type="match status" value="1"/>
</dbReference>
<dbReference type="Gene3D" id="3.40.47.10">
    <property type="match status" value="1"/>
</dbReference>
<evidence type="ECO:0000256" key="4">
    <source>
        <dbReference type="ARBA" id="ARBA00022679"/>
    </source>
</evidence>
<dbReference type="EC" id="2.3.1.-" evidence="10"/>
<comment type="catalytic activity">
    <reaction evidence="9">
        <text>a very-long-chain acyl-CoA + malonyl-CoA + H(+) = a very-long-chain 3-oxoacyl-CoA + CO2 + CoA</text>
        <dbReference type="Rhea" id="RHEA:32727"/>
        <dbReference type="ChEBI" id="CHEBI:15378"/>
        <dbReference type="ChEBI" id="CHEBI:16526"/>
        <dbReference type="ChEBI" id="CHEBI:57287"/>
        <dbReference type="ChEBI" id="CHEBI:57384"/>
        <dbReference type="ChEBI" id="CHEBI:90725"/>
        <dbReference type="ChEBI" id="CHEBI:90736"/>
        <dbReference type="EC" id="2.3.1.199"/>
    </reaction>
</comment>
<dbReference type="AlphaFoldDB" id="A0A9Q0QP97"/>
<evidence type="ECO:0000256" key="1">
    <source>
        <dbReference type="ARBA" id="ARBA00004370"/>
    </source>
</evidence>
<dbReference type="CDD" id="cd00831">
    <property type="entry name" value="CHS_like"/>
    <property type="match status" value="1"/>
</dbReference>
<dbReference type="GO" id="GO:0009922">
    <property type="term" value="F:fatty acid elongase activity"/>
    <property type="evidence" value="ECO:0007669"/>
    <property type="project" value="UniProtKB-EC"/>
</dbReference>
<dbReference type="InterPro" id="IPR016039">
    <property type="entry name" value="Thiolase-like"/>
</dbReference>
<comment type="subcellular location">
    <subcellularLocation>
        <location evidence="1">Membrane</location>
    </subcellularLocation>
</comment>
<dbReference type="InterPro" id="IPR013747">
    <property type="entry name" value="ACP_syn_III_C"/>
</dbReference>
<gene>
    <name evidence="15" type="ORF">NE237_018804</name>
</gene>
<comment type="similarity">
    <text evidence="3 10">Belongs to the thiolase-like superfamily. Chalcone/stilbene synthases family.</text>
</comment>
<keyword evidence="8 10" id="KW-0012">Acyltransferase</keyword>
<proteinExistence type="inferred from homology"/>
<evidence type="ECO:0000256" key="6">
    <source>
        <dbReference type="ARBA" id="ARBA00022989"/>
    </source>
</evidence>